<sequence length="1024" mass="114515">MPGSETRSAASHFHLAFTYDQVVFHDLKEAIKTNKCCTGKHYNAADLLLYKLNESLPIAPTSDLARSIANKGDIERFAVLLEEPTHRLLGGVFPGEVDDMRLHLLVKLPLALSFREEEDDEPPAKRARLESLHPSALNDEEYSFYRQALVDIAGVPEGKGDEYYERIVVGIREVRAWLLGRFPHVLSSQIDTILNYFSPTMDRGDTLSGGQFLAALRLVRYAGQGQEEGIDRALVFVQPHSTPAERQSRHETSQPLAGLSRLRSPISDQKGPEAEAVLDCPPRGIGAWLMEIHRKIWNQKDQQQNLFRTVRLEFSDYERLERRLAGLRSGRREAADSADILRVKLAFLQSISSVTPDPRSEEKVGDSCDLHDELRAFFPFTLEYLDTSSLELRVSSPRIPVPLLIRQEYHALSGLLGELPVECAGSAIITGQPGTGIGKTAYLYLKMIEFMIAGIPFLFQTMEGIVYLVQESIAVVNSWLGGHIVAFCDADGLSSRPSQFILESHDIQIIAMCPPEGASQKWMEEMGGMSHVMKYVTTLWSPQELFSVGMFLHPEDLVYSHLQESTTYFGHNPRNCFFASASPENLVQLRENTQKKVQDIPVLEPDLFRRLCRQTFPYEPLFDSVFHLFPKNDMRLYDEAEVAAVSPWALDVLLNAYEGRQAGVAFQFYKWVVTYPYAATLQDQIFKRQVLRYFGSLKGAEQFTIRSLADSTASQWVYPGPTEASSLQSSTATRLLHDAVAHKMPLHLVSQDRNFPSIFYNPGEALAGIRFATKTEDPVPVVGLERVQAWLQRSAILLDLRPSISGKHWRLIFVVPDNIATRLMTQSFIGDTATWVDGALTQRDSSSLPKDGNGAKASSIDDGPKGSDVVDVRLKGTEGTVRKGTVLGQDQSGQAMELDEARSRSRQRITGDLECESSFTSFAYSDAMEGEILDVTGRSGDKSRKWVKREKSQVVQTVIARVRALGYINVIRVKAECVQECGIAPDTGKTLRAILRTLKPQLEQFYSRKSPELVKVRADGYGGP</sequence>
<evidence type="ECO:0000313" key="3">
    <source>
        <dbReference type="Proteomes" id="UP000001194"/>
    </source>
</evidence>
<dbReference type="KEGG" id="lbc:LACBIDRAFT_332316"/>
<feature type="region of interest" description="Disordered" evidence="1">
    <location>
        <begin position="241"/>
        <end position="275"/>
    </location>
</feature>
<gene>
    <name evidence="2" type="ORF">LACBIDRAFT_332316</name>
</gene>
<dbReference type="AlphaFoldDB" id="B0DSB3"/>
<organism evidence="3">
    <name type="scientific">Laccaria bicolor (strain S238N-H82 / ATCC MYA-4686)</name>
    <name type="common">Bicoloured deceiver</name>
    <name type="synonym">Laccaria laccata var. bicolor</name>
    <dbReference type="NCBI Taxonomy" id="486041"/>
    <lineage>
        <taxon>Eukaryota</taxon>
        <taxon>Fungi</taxon>
        <taxon>Dikarya</taxon>
        <taxon>Basidiomycota</taxon>
        <taxon>Agaricomycotina</taxon>
        <taxon>Agaricomycetes</taxon>
        <taxon>Agaricomycetidae</taxon>
        <taxon>Agaricales</taxon>
        <taxon>Agaricineae</taxon>
        <taxon>Hydnangiaceae</taxon>
        <taxon>Laccaria</taxon>
    </lineage>
</organism>
<dbReference type="HOGENOM" id="CLU_016500_0_0_1"/>
<dbReference type="EMBL" id="DS547130">
    <property type="protein sequence ID" value="EDR02444.1"/>
    <property type="molecule type" value="Genomic_DNA"/>
</dbReference>
<evidence type="ECO:0000256" key="1">
    <source>
        <dbReference type="SAM" id="MobiDB-lite"/>
    </source>
</evidence>
<accession>B0DSB3</accession>
<dbReference type="GeneID" id="6082539"/>
<dbReference type="InParanoid" id="B0DSB3"/>
<proteinExistence type="predicted"/>
<dbReference type="RefSeq" id="XP_001886807.1">
    <property type="nucleotide sequence ID" value="XM_001886772.1"/>
</dbReference>
<dbReference type="Proteomes" id="UP000001194">
    <property type="component" value="Unassembled WGS sequence"/>
</dbReference>
<dbReference type="OrthoDB" id="3008242at2759"/>
<protein>
    <submittedName>
        <fullName evidence="2">Predicted protein</fullName>
    </submittedName>
</protein>
<reference evidence="2 3" key="1">
    <citation type="journal article" date="2008" name="Nature">
        <title>The genome of Laccaria bicolor provides insights into mycorrhizal symbiosis.</title>
        <authorList>
            <person name="Martin F."/>
            <person name="Aerts A."/>
            <person name="Ahren D."/>
            <person name="Brun A."/>
            <person name="Danchin E.G.J."/>
            <person name="Duchaussoy F."/>
            <person name="Gibon J."/>
            <person name="Kohler A."/>
            <person name="Lindquist E."/>
            <person name="Pereda V."/>
            <person name="Salamov A."/>
            <person name="Shapiro H.J."/>
            <person name="Wuyts J."/>
            <person name="Blaudez D."/>
            <person name="Buee M."/>
            <person name="Brokstein P."/>
            <person name="Canbaeck B."/>
            <person name="Cohen D."/>
            <person name="Courty P.E."/>
            <person name="Coutinho P.M."/>
            <person name="Delaruelle C."/>
            <person name="Detter J.C."/>
            <person name="Deveau A."/>
            <person name="DiFazio S."/>
            <person name="Duplessis S."/>
            <person name="Fraissinet-Tachet L."/>
            <person name="Lucic E."/>
            <person name="Frey-Klett P."/>
            <person name="Fourrey C."/>
            <person name="Feussner I."/>
            <person name="Gay G."/>
            <person name="Grimwood J."/>
            <person name="Hoegger P.J."/>
            <person name="Jain P."/>
            <person name="Kilaru S."/>
            <person name="Labbe J."/>
            <person name="Lin Y.C."/>
            <person name="Legue V."/>
            <person name="Le Tacon F."/>
            <person name="Marmeisse R."/>
            <person name="Melayah D."/>
            <person name="Montanini B."/>
            <person name="Muratet M."/>
            <person name="Nehls U."/>
            <person name="Niculita-Hirzel H."/>
            <person name="Oudot-Le Secq M.P."/>
            <person name="Peter M."/>
            <person name="Quesneville H."/>
            <person name="Rajashekar B."/>
            <person name="Reich M."/>
            <person name="Rouhier N."/>
            <person name="Schmutz J."/>
            <person name="Yin T."/>
            <person name="Chalot M."/>
            <person name="Henrissat B."/>
            <person name="Kuees U."/>
            <person name="Lucas S."/>
            <person name="Van de Peer Y."/>
            <person name="Podila G.K."/>
            <person name="Polle A."/>
            <person name="Pukkila P.J."/>
            <person name="Richardson P.M."/>
            <person name="Rouze P."/>
            <person name="Sanders I.R."/>
            <person name="Stajich J.E."/>
            <person name="Tunlid A."/>
            <person name="Tuskan G."/>
            <person name="Grigoriev I.V."/>
        </authorList>
    </citation>
    <scope>NUCLEOTIDE SEQUENCE [LARGE SCALE GENOMIC DNA]</scope>
    <source>
        <strain evidence="3">S238N-H82 / ATCC MYA-4686</strain>
    </source>
</reference>
<name>B0DSB3_LACBS</name>
<feature type="region of interest" description="Disordered" evidence="1">
    <location>
        <begin position="842"/>
        <end position="867"/>
    </location>
</feature>
<keyword evidence="3" id="KW-1185">Reference proteome</keyword>
<evidence type="ECO:0000313" key="2">
    <source>
        <dbReference type="EMBL" id="EDR02444.1"/>
    </source>
</evidence>